<dbReference type="EMBL" id="KQ086063">
    <property type="protein sequence ID" value="KLO09193.1"/>
    <property type="molecule type" value="Genomic_DNA"/>
</dbReference>
<feature type="region of interest" description="Disordered" evidence="1">
    <location>
        <begin position="1"/>
        <end position="27"/>
    </location>
</feature>
<dbReference type="InParanoid" id="A0A0H2RIA0"/>
<feature type="compositionally biased region" description="Basic and acidic residues" evidence="1">
    <location>
        <begin position="7"/>
        <end position="21"/>
    </location>
</feature>
<evidence type="ECO:0000313" key="2">
    <source>
        <dbReference type="EMBL" id="KLO09193.1"/>
    </source>
</evidence>
<evidence type="ECO:0000313" key="3">
    <source>
        <dbReference type="Proteomes" id="UP000053477"/>
    </source>
</evidence>
<protein>
    <submittedName>
        <fullName evidence="2">Uncharacterized protein</fullName>
    </submittedName>
</protein>
<accession>A0A0H2RIA0</accession>
<sequence length="141" mass="16102">MPTSVKLEADSELHPAPRRELQFAPAPPSNMTGKLGYGYAIPPDVVRKAIYAAFGDEKTDPQQVFSTFRWRCRKAISPTLDPKAPHFEVRRDIEEQDDETLCNFFVAIATNRARVLPPKEEVERLKVFLETDDEPQWCEIA</sequence>
<reference evidence="2 3" key="1">
    <citation type="submission" date="2015-04" db="EMBL/GenBank/DDBJ databases">
        <title>Complete genome sequence of Schizopora paradoxa KUC8140, a cosmopolitan wood degrader in East Asia.</title>
        <authorList>
            <consortium name="DOE Joint Genome Institute"/>
            <person name="Min B."/>
            <person name="Park H."/>
            <person name="Jang Y."/>
            <person name="Kim J.-J."/>
            <person name="Kim K.H."/>
            <person name="Pangilinan J."/>
            <person name="Lipzen A."/>
            <person name="Riley R."/>
            <person name="Grigoriev I.V."/>
            <person name="Spatafora J.W."/>
            <person name="Choi I.-G."/>
        </authorList>
    </citation>
    <scope>NUCLEOTIDE SEQUENCE [LARGE SCALE GENOMIC DNA]</scope>
    <source>
        <strain evidence="2 3">KUC8140</strain>
    </source>
</reference>
<name>A0A0H2RIA0_9AGAM</name>
<organism evidence="2 3">
    <name type="scientific">Schizopora paradoxa</name>
    <dbReference type="NCBI Taxonomy" id="27342"/>
    <lineage>
        <taxon>Eukaryota</taxon>
        <taxon>Fungi</taxon>
        <taxon>Dikarya</taxon>
        <taxon>Basidiomycota</taxon>
        <taxon>Agaricomycotina</taxon>
        <taxon>Agaricomycetes</taxon>
        <taxon>Hymenochaetales</taxon>
        <taxon>Schizoporaceae</taxon>
        <taxon>Schizopora</taxon>
    </lineage>
</organism>
<proteinExistence type="predicted"/>
<dbReference type="Proteomes" id="UP000053477">
    <property type="component" value="Unassembled WGS sequence"/>
</dbReference>
<keyword evidence="3" id="KW-1185">Reference proteome</keyword>
<dbReference type="AlphaFoldDB" id="A0A0H2RIA0"/>
<gene>
    <name evidence="2" type="ORF">SCHPADRAFT_576699</name>
</gene>
<evidence type="ECO:0000256" key="1">
    <source>
        <dbReference type="SAM" id="MobiDB-lite"/>
    </source>
</evidence>